<keyword evidence="2" id="KW-0378">Hydrolase</keyword>
<dbReference type="Proteomes" id="UP000606991">
    <property type="component" value="Unassembled WGS sequence"/>
</dbReference>
<proteinExistence type="predicted"/>
<dbReference type="EMBL" id="JAEKNS010000003">
    <property type="protein sequence ID" value="MBJ7593260.1"/>
    <property type="molecule type" value="Genomic_DNA"/>
</dbReference>
<sequence length="292" mass="31080">MDDHKSGNVTMVGTRLGPLRVEALGVGPPAVLWHSLFVDSTTWKRVRGSLAESHRLLLIDGPSHGGSGSMTRGFSSAECAGAAADVLDHLEITEPVDWVGNAWGGHVGILFAAAYPERCRSLIAMGTPIQALSTSERRRIAMLVALYRLIGPVGPLLRAVEDGLLAPQTRAGDPEAVRLVADALRHAQRRGMWIAMRSLMLARPDLSRVLADVSAPTLFITGDELATWKLADAQAAAGRMRHGSAALVPGTRHLTPLEAPTAVTALVTDFWRRVRDAGGTGDESEGKILIGT</sequence>
<dbReference type="PANTHER" id="PTHR43194">
    <property type="entry name" value="HYDROLASE ALPHA/BETA FOLD FAMILY"/>
    <property type="match status" value="1"/>
</dbReference>
<accession>A0A934JUE1</accession>
<comment type="caution">
    <text evidence="2">The sequence shown here is derived from an EMBL/GenBank/DDBJ whole genome shotgun (WGS) entry which is preliminary data.</text>
</comment>
<gene>
    <name evidence="2" type="ORF">JF886_00120</name>
</gene>
<dbReference type="AlphaFoldDB" id="A0A934JUE1"/>
<dbReference type="InterPro" id="IPR050228">
    <property type="entry name" value="Carboxylesterase_BioH"/>
</dbReference>
<dbReference type="GO" id="GO:0016787">
    <property type="term" value="F:hydrolase activity"/>
    <property type="evidence" value="ECO:0007669"/>
    <property type="project" value="UniProtKB-KW"/>
</dbReference>
<evidence type="ECO:0000313" key="3">
    <source>
        <dbReference type="Proteomes" id="UP000606991"/>
    </source>
</evidence>
<dbReference type="InterPro" id="IPR029058">
    <property type="entry name" value="AB_hydrolase_fold"/>
</dbReference>
<dbReference type="SUPFAM" id="SSF53474">
    <property type="entry name" value="alpha/beta-Hydrolases"/>
    <property type="match status" value="1"/>
</dbReference>
<evidence type="ECO:0000259" key="1">
    <source>
        <dbReference type="Pfam" id="PF12697"/>
    </source>
</evidence>
<reference evidence="2 3" key="1">
    <citation type="submission" date="2020-10" db="EMBL/GenBank/DDBJ databases">
        <title>Ca. Dormibacterota MAGs.</title>
        <authorList>
            <person name="Montgomery K."/>
        </authorList>
    </citation>
    <scope>NUCLEOTIDE SEQUENCE [LARGE SCALE GENOMIC DNA]</scope>
    <source>
        <strain evidence="2">SC8812_S17_18</strain>
    </source>
</reference>
<protein>
    <submittedName>
        <fullName evidence="2">Alpha/beta hydrolase</fullName>
    </submittedName>
</protein>
<dbReference type="PANTHER" id="PTHR43194:SF5">
    <property type="entry name" value="PIMELOYL-[ACYL-CARRIER PROTEIN] METHYL ESTER ESTERASE"/>
    <property type="match status" value="1"/>
</dbReference>
<name>A0A934JUE1_9BACT</name>
<dbReference type="Pfam" id="PF12697">
    <property type="entry name" value="Abhydrolase_6"/>
    <property type="match status" value="1"/>
</dbReference>
<dbReference type="Gene3D" id="3.40.50.1820">
    <property type="entry name" value="alpha/beta hydrolase"/>
    <property type="match status" value="1"/>
</dbReference>
<dbReference type="InterPro" id="IPR000073">
    <property type="entry name" value="AB_hydrolase_1"/>
</dbReference>
<evidence type="ECO:0000313" key="2">
    <source>
        <dbReference type="EMBL" id="MBJ7593260.1"/>
    </source>
</evidence>
<organism evidence="2 3">
    <name type="scientific">Candidatus Aeolococcus gillhamiae</name>
    <dbReference type="NCBI Taxonomy" id="3127015"/>
    <lineage>
        <taxon>Bacteria</taxon>
        <taxon>Bacillati</taxon>
        <taxon>Candidatus Dormiibacterota</taxon>
        <taxon>Candidatus Dormibacteria</taxon>
        <taxon>Candidatus Aeolococcales</taxon>
        <taxon>Candidatus Aeolococcaceae</taxon>
        <taxon>Candidatus Aeolococcus</taxon>
    </lineage>
</organism>
<feature type="domain" description="AB hydrolase-1" evidence="1">
    <location>
        <begin position="31"/>
        <end position="264"/>
    </location>
</feature>
<dbReference type="PRINTS" id="PR00111">
    <property type="entry name" value="ABHYDROLASE"/>
</dbReference>